<organism evidence="6 7">
    <name type="scientific">Aquimarina litoralis</name>
    <dbReference type="NCBI Taxonomy" id="584605"/>
    <lineage>
        <taxon>Bacteria</taxon>
        <taxon>Pseudomonadati</taxon>
        <taxon>Bacteroidota</taxon>
        <taxon>Flavobacteriia</taxon>
        <taxon>Flavobacteriales</taxon>
        <taxon>Flavobacteriaceae</taxon>
        <taxon>Aquimarina</taxon>
    </lineage>
</organism>
<gene>
    <name evidence="6" type="ORF">GCM10009430_08460</name>
</gene>
<evidence type="ECO:0000256" key="1">
    <source>
        <dbReference type="ARBA" id="ARBA00001526"/>
    </source>
</evidence>
<sequence length="362" mass="40844">MIKKILIVIGIIVGIVILLGAVGIYYTQPNEHFVLDFIKKNPDRAAIKLIRNDSIIAEKNINKVMPLASTVKIILAIEYAIQSASGGLNPEEAIPIEELEKFYIPNTDGGAHPQWLTSVESKITNNSISIREIAKGMIRYSSNANTEWLSRKLGLEKINQRIDSLGITDHTDIYYLASSLFVGKEKFPDSKGKDLENKLRDLSIEEYRETTNTIHSKLVKDTIYKADIGDLGMNIQRIWSDNLPASTVNEYTQLMKKLNSKSYFDSKTYEYLDEVMEGLMQNPANQKWLSHAGMKGGSTAFVLTKALYATDKKGNTTELAYFLNDLGIMESTKIRASMNQFELKILTDKEFRDKLAKTLKNK</sequence>
<keyword evidence="7" id="KW-1185">Reference proteome</keyword>
<evidence type="ECO:0000313" key="7">
    <source>
        <dbReference type="Proteomes" id="UP001501758"/>
    </source>
</evidence>
<dbReference type="EC" id="3.5.2.6" evidence="3"/>
<evidence type="ECO:0000256" key="3">
    <source>
        <dbReference type="ARBA" id="ARBA00012865"/>
    </source>
</evidence>
<keyword evidence="4" id="KW-1133">Transmembrane helix</keyword>
<dbReference type="Proteomes" id="UP001501758">
    <property type="component" value="Unassembled WGS sequence"/>
</dbReference>
<dbReference type="Gene3D" id="3.40.710.10">
    <property type="entry name" value="DD-peptidase/beta-lactamase superfamily"/>
    <property type="match status" value="1"/>
</dbReference>
<dbReference type="EMBL" id="BAAAGE010000001">
    <property type="protein sequence ID" value="GAA0714811.1"/>
    <property type="molecule type" value="Genomic_DNA"/>
</dbReference>
<evidence type="ECO:0000256" key="2">
    <source>
        <dbReference type="ARBA" id="ARBA00009009"/>
    </source>
</evidence>
<dbReference type="PANTHER" id="PTHR35333">
    <property type="entry name" value="BETA-LACTAMASE"/>
    <property type="match status" value="1"/>
</dbReference>
<protein>
    <recommendedName>
        <fullName evidence="3">beta-lactamase</fullName>
        <ecNumber evidence="3">3.5.2.6</ecNumber>
    </recommendedName>
</protein>
<keyword evidence="6" id="KW-0378">Hydrolase</keyword>
<keyword evidence="4" id="KW-0472">Membrane</keyword>
<dbReference type="RefSeq" id="WP_343910801.1">
    <property type="nucleotide sequence ID" value="NZ_BAAAGE010000001.1"/>
</dbReference>
<dbReference type="SUPFAM" id="SSF56601">
    <property type="entry name" value="beta-lactamase/transpeptidase-like"/>
    <property type="match status" value="1"/>
</dbReference>
<proteinExistence type="inferred from homology"/>
<keyword evidence="4" id="KW-0812">Transmembrane</keyword>
<evidence type="ECO:0000256" key="4">
    <source>
        <dbReference type="SAM" id="Phobius"/>
    </source>
</evidence>
<dbReference type="InterPro" id="IPR012338">
    <property type="entry name" value="Beta-lactam/transpept-like"/>
</dbReference>
<feature type="domain" description="Beta-lactamase class A catalytic" evidence="5">
    <location>
        <begin position="57"/>
        <end position="277"/>
    </location>
</feature>
<dbReference type="InterPro" id="IPR045155">
    <property type="entry name" value="Beta-lactam_cat"/>
</dbReference>
<comment type="similarity">
    <text evidence="2">Belongs to the class-A beta-lactamase family.</text>
</comment>
<dbReference type="GO" id="GO:0016787">
    <property type="term" value="F:hydrolase activity"/>
    <property type="evidence" value="ECO:0007669"/>
    <property type="project" value="UniProtKB-KW"/>
</dbReference>
<reference evidence="6 7" key="1">
    <citation type="journal article" date="2019" name="Int. J. Syst. Evol. Microbiol.">
        <title>The Global Catalogue of Microorganisms (GCM) 10K type strain sequencing project: providing services to taxonomists for standard genome sequencing and annotation.</title>
        <authorList>
            <consortium name="The Broad Institute Genomics Platform"/>
            <consortium name="The Broad Institute Genome Sequencing Center for Infectious Disease"/>
            <person name="Wu L."/>
            <person name="Ma J."/>
        </authorList>
    </citation>
    <scope>NUCLEOTIDE SEQUENCE [LARGE SCALE GENOMIC DNA]</scope>
    <source>
        <strain evidence="6 7">JCM 15974</strain>
    </source>
</reference>
<evidence type="ECO:0000313" key="6">
    <source>
        <dbReference type="EMBL" id="GAA0714811.1"/>
    </source>
</evidence>
<accession>A0ABN1IIT6</accession>
<name>A0ABN1IIT6_9FLAO</name>
<dbReference type="PANTHER" id="PTHR35333:SF3">
    <property type="entry name" value="BETA-LACTAMASE-TYPE TRANSPEPTIDASE FOLD CONTAINING PROTEIN"/>
    <property type="match status" value="1"/>
</dbReference>
<comment type="catalytic activity">
    <reaction evidence="1">
        <text>a beta-lactam + H2O = a substituted beta-amino acid</text>
        <dbReference type="Rhea" id="RHEA:20401"/>
        <dbReference type="ChEBI" id="CHEBI:15377"/>
        <dbReference type="ChEBI" id="CHEBI:35627"/>
        <dbReference type="ChEBI" id="CHEBI:140347"/>
        <dbReference type="EC" id="3.5.2.6"/>
    </reaction>
</comment>
<evidence type="ECO:0000259" key="5">
    <source>
        <dbReference type="Pfam" id="PF13354"/>
    </source>
</evidence>
<feature type="transmembrane region" description="Helical" evidence="4">
    <location>
        <begin position="5"/>
        <end position="26"/>
    </location>
</feature>
<dbReference type="Pfam" id="PF13354">
    <property type="entry name" value="Beta-lactamase2"/>
    <property type="match status" value="1"/>
</dbReference>
<comment type="caution">
    <text evidence="6">The sequence shown here is derived from an EMBL/GenBank/DDBJ whole genome shotgun (WGS) entry which is preliminary data.</text>
</comment>
<dbReference type="InterPro" id="IPR000871">
    <property type="entry name" value="Beta-lactam_class-A"/>
</dbReference>